<accession>A0A8X6U5S7</accession>
<evidence type="ECO:0000256" key="1">
    <source>
        <dbReference type="SAM" id="MobiDB-lite"/>
    </source>
</evidence>
<feature type="region of interest" description="Disordered" evidence="1">
    <location>
        <begin position="42"/>
        <end position="75"/>
    </location>
</feature>
<reference evidence="2" key="1">
    <citation type="submission" date="2020-08" db="EMBL/GenBank/DDBJ databases">
        <title>Multicomponent nature underlies the extraordinary mechanical properties of spider dragline silk.</title>
        <authorList>
            <person name="Kono N."/>
            <person name="Nakamura H."/>
            <person name="Mori M."/>
            <person name="Yoshida Y."/>
            <person name="Ohtoshi R."/>
            <person name="Malay A.D."/>
            <person name="Moran D.A.P."/>
            <person name="Tomita M."/>
            <person name="Numata K."/>
            <person name="Arakawa K."/>
        </authorList>
    </citation>
    <scope>NUCLEOTIDE SEQUENCE</scope>
</reference>
<keyword evidence="3" id="KW-1185">Reference proteome</keyword>
<name>A0A8X6U5S7_NEPPI</name>
<gene>
    <name evidence="2" type="ORF">NPIL_547931</name>
</gene>
<proteinExistence type="predicted"/>
<organism evidence="2 3">
    <name type="scientific">Nephila pilipes</name>
    <name type="common">Giant wood spider</name>
    <name type="synonym">Nephila maculata</name>
    <dbReference type="NCBI Taxonomy" id="299642"/>
    <lineage>
        <taxon>Eukaryota</taxon>
        <taxon>Metazoa</taxon>
        <taxon>Ecdysozoa</taxon>
        <taxon>Arthropoda</taxon>
        <taxon>Chelicerata</taxon>
        <taxon>Arachnida</taxon>
        <taxon>Araneae</taxon>
        <taxon>Araneomorphae</taxon>
        <taxon>Entelegynae</taxon>
        <taxon>Araneoidea</taxon>
        <taxon>Nephilidae</taxon>
        <taxon>Nephila</taxon>
    </lineage>
</organism>
<evidence type="ECO:0000313" key="2">
    <source>
        <dbReference type="EMBL" id="GFT84104.1"/>
    </source>
</evidence>
<protein>
    <submittedName>
        <fullName evidence="2">Uncharacterized protein</fullName>
    </submittedName>
</protein>
<dbReference type="AlphaFoldDB" id="A0A8X6U5S7"/>
<comment type="caution">
    <text evidence="2">The sequence shown here is derived from an EMBL/GenBank/DDBJ whole genome shotgun (WGS) entry which is preliminary data.</text>
</comment>
<evidence type="ECO:0000313" key="3">
    <source>
        <dbReference type="Proteomes" id="UP000887013"/>
    </source>
</evidence>
<sequence>MECFYYPAYERPMGKKRGRSLAGEEREVARVVVPFVRKAVERPQERTSTRILSGGTIPGKSPAGAIPRRTTRKDE</sequence>
<dbReference type="Proteomes" id="UP000887013">
    <property type="component" value="Unassembled WGS sequence"/>
</dbReference>
<dbReference type="EMBL" id="BMAW01023693">
    <property type="protein sequence ID" value="GFT84104.1"/>
    <property type="molecule type" value="Genomic_DNA"/>
</dbReference>